<keyword evidence="3" id="KW-1185">Reference proteome</keyword>
<dbReference type="EMBL" id="AP022567">
    <property type="protein sequence ID" value="BBX33984.1"/>
    <property type="molecule type" value="Genomic_DNA"/>
</dbReference>
<accession>A0AAI8TRH3</accession>
<evidence type="ECO:0000313" key="2">
    <source>
        <dbReference type="EMBL" id="BDY27496.1"/>
    </source>
</evidence>
<dbReference type="RefSeq" id="WP_063835113.1">
    <property type="nucleotide sequence ID" value="NZ_AP022567.1"/>
</dbReference>
<protein>
    <submittedName>
        <fullName evidence="2">Uncharacterized protein</fullName>
    </submittedName>
</protein>
<reference evidence="1 3" key="1">
    <citation type="journal article" date="2019" name="Emerg. Microbes Infect.">
        <title>Comprehensive subspecies identification of 175 nontuberculous mycobacteria species based on 7547 genomic profiles.</title>
        <authorList>
            <person name="Matsumoto Y."/>
            <person name="Kinjo T."/>
            <person name="Motooka D."/>
            <person name="Nabeya D."/>
            <person name="Jung N."/>
            <person name="Uechi K."/>
            <person name="Horii T."/>
            <person name="Iida T."/>
            <person name="Fujita J."/>
            <person name="Nakamura S."/>
        </authorList>
    </citation>
    <scope>NUCLEOTIDE SEQUENCE [LARGE SCALE GENOMIC DNA]</scope>
    <source>
        <strain evidence="1 3">JCM 12375</strain>
    </source>
</reference>
<organism evidence="2 4">
    <name type="scientific">Mycolicibacterium mageritense</name>
    <name type="common">Mycobacterium mageritense</name>
    <dbReference type="NCBI Taxonomy" id="53462"/>
    <lineage>
        <taxon>Bacteria</taxon>
        <taxon>Bacillati</taxon>
        <taxon>Actinomycetota</taxon>
        <taxon>Actinomycetes</taxon>
        <taxon>Mycobacteriales</taxon>
        <taxon>Mycobacteriaceae</taxon>
        <taxon>Mycolicibacterium</taxon>
    </lineage>
</organism>
<reference evidence="2" key="3">
    <citation type="submission" date="2023-03" db="EMBL/GenBank/DDBJ databases">
        <title>Draft genome sequence of a Mycolicibacterium mageritense strain H4_3_1 isolated from a hybrid biological-inorganic system reactor.</title>
        <authorList>
            <person name="Feng X."/>
            <person name="Kazama D."/>
            <person name="Sato K."/>
            <person name="Kobayashi H."/>
        </authorList>
    </citation>
    <scope>NUCLEOTIDE SEQUENCE</scope>
    <source>
        <strain evidence="2">H4_3_1</strain>
    </source>
</reference>
<name>A0AAI8TRH3_MYCME</name>
<reference evidence="1" key="2">
    <citation type="submission" date="2020-02" db="EMBL/GenBank/DDBJ databases">
        <authorList>
            <person name="Matsumoto Y."/>
            <person name="Motooka D."/>
            <person name="Nakamura S."/>
        </authorList>
    </citation>
    <scope>NUCLEOTIDE SEQUENCE</scope>
    <source>
        <strain evidence="1">JCM 12375</strain>
    </source>
</reference>
<dbReference type="AlphaFoldDB" id="A0AAI8TRH3"/>
<proteinExistence type="predicted"/>
<gene>
    <name evidence="2" type="ORF">hbim_01419</name>
    <name evidence="1" type="ORF">MMAGJ_32660</name>
</gene>
<evidence type="ECO:0000313" key="1">
    <source>
        <dbReference type="EMBL" id="BBX33984.1"/>
    </source>
</evidence>
<evidence type="ECO:0000313" key="4">
    <source>
        <dbReference type="Proteomes" id="UP001241092"/>
    </source>
</evidence>
<dbReference type="EMBL" id="AP027452">
    <property type="protein sequence ID" value="BDY27496.1"/>
    <property type="molecule type" value="Genomic_DNA"/>
</dbReference>
<dbReference type="Proteomes" id="UP000465622">
    <property type="component" value="Chromosome"/>
</dbReference>
<sequence length="145" mass="15441">MPSVVGVRLFVADSGEWTELTTGDAAIVRVSAPDLQQARRTRAAIRSASQSEVILDVTVAVAGDFRSARRGLELARPDATVRYAGTVDGLAGLILDIELAGVADGVTLVPAAPEEDVRALGRDVLRRLELRSRPDLTREAGRRPA</sequence>
<dbReference type="Proteomes" id="UP001241092">
    <property type="component" value="Chromosome"/>
</dbReference>
<evidence type="ECO:0000313" key="3">
    <source>
        <dbReference type="Proteomes" id="UP000465622"/>
    </source>
</evidence>